<organism evidence="3 4">
    <name type="scientific">Thalassospira marina</name>
    <dbReference type="NCBI Taxonomy" id="2048283"/>
    <lineage>
        <taxon>Bacteria</taxon>
        <taxon>Pseudomonadati</taxon>
        <taxon>Pseudomonadota</taxon>
        <taxon>Alphaproteobacteria</taxon>
        <taxon>Rhodospirillales</taxon>
        <taxon>Thalassospiraceae</taxon>
        <taxon>Thalassospira</taxon>
    </lineage>
</organism>
<dbReference type="PANTHER" id="PTHR23150:SF19">
    <property type="entry name" value="FORMYLGLYCINE-GENERATING ENZYME"/>
    <property type="match status" value="1"/>
</dbReference>
<dbReference type="InterPro" id="IPR042095">
    <property type="entry name" value="SUMF_sf"/>
</dbReference>
<sequence length="247" mass="26837">MTAACQTGYRAKAFVVAGLLAASLWGLAACNKPHADLAYVPELAEKPVTLPDGHKIYVQKFEVTIAQWNACHAEGACEEELRAPARHNAANVPATGLNFSDVSQYLAWINKKSRHTFRLPTSQEWAFMAKTVLPEKPDPIFTDPDLRWASAYLTKGLGPRALKDQGSFSTSPEGIADLDGSVWEWTNDCYAGNGISPNPDRCPAYYVAGEHMAVIPFLVRDPARGGCSVGTPPAHLGFRLVTDQKPV</sequence>
<keyword evidence="1" id="KW-0732">Signal</keyword>
<proteinExistence type="predicted"/>
<name>A0A2N3KR15_9PROT</name>
<evidence type="ECO:0000313" key="3">
    <source>
        <dbReference type="EMBL" id="PKR52946.1"/>
    </source>
</evidence>
<feature type="chain" id="PRO_5014704010" evidence="1">
    <location>
        <begin position="29"/>
        <end position="247"/>
    </location>
</feature>
<dbReference type="GO" id="GO:0120147">
    <property type="term" value="F:formylglycine-generating oxidase activity"/>
    <property type="evidence" value="ECO:0007669"/>
    <property type="project" value="TreeGrafter"/>
</dbReference>
<reference evidence="3 4" key="1">
    <citation type="submission" date="2017-09" db="EMBL/GenBank/DDBJ databases">
        <title>Biodiversity and function of Thalassospira species in the particle-attached aromatic-hydrocarbon-degrading consortia from the surface seawater of the South China Sea.</title>
        <authorList>
            <person name="Dong C."/>
            <person name="Liu R."/>
            <person name="Shao Z."/>
        </authorList>
    </citation>
    <scope>NUCLEOTIDE SEQUENCE [LARGE SCALE GENOMIC DNA]</scope>
    <source>
        <strain evidence="3 4">CSC1P2</strain>
    </source>
</reference>
<accession>A0A2N3KR15</accession>
<protein>
    <submittedName>
        <fullName evidence="3">Nitrate reductase</fullName>
    </submittedName>
</protein>
<dbReference type="Pfam" id="PF03781">
    <property type="entry name" value="FGE-sulfatase"/>
    <property type="match status" value="1"/>
</dbReference>
<evidence type="ECO:0000259" key="2">
    <source>
        <dbReference type="Pfam" id="PF03781"/>
    </source>
</evidence>
<dbReference type="PANTHER" id="PTHR23150">
    <property type="entry name" value="SULFATASE MODIFYING FACTOR 1, 2"/>
    <property type="match status" value="1"/>
</dbReference>
<dbReference type="InterPro" id="IPR016187">
    <property type="entry name" value="CTDL_fold"/>
</dbReference>
<dbReference type="EMBL" id="NWTK01000011">
    <property type="protein sequence ID" value="PKR52946.1"/>
    <property type="molecule type" value="Genomic_DNA"/>
</dbReference>
<dbReference type="AlphaFoldDB" id="A0A2N3KR15"/>
<dbReference type="InterPro" id="IPR051043">
    <property type="entry name" value="Sulfatase_Mod_Factor_Kinase"/>
</dbReference>
<dbReference type="Proteomes" id="UP000233597">
    <property type="component" value="Unassembled WGS sequence"/>
</dbReference>
<comment type="caution">
    <text evidence="3">The sequence shown here is derived from an EMBL/GenBank/DDBJ whole genome shotgun (WGS) entry which is preliminary data.</text>
</comment>
<evidence type="ECO:0000313" key="4">
    <source>
        <dbReference type="Proteomes" id="UP000233597"/>
    </source>
</evidence>
<dbReference type="InterPro" id="IPR005532">
    <property type="entry name" value="SUMF_dom"/>
</dbReference>
<feature type="signal peptide" evidence="1">
    <location>
        <begin position="1"/>
        <end position="28"/>
    </location>
</feature>
<evidence type="ECO:0000256" key="1">
    <source>
        <dbReference type="SAM" id="SignalP"/>
    </source>
</evidence>
<gene>
    <name evidence="3" type="ORF">COO20_16750</name>
</gene>
<feature type="domain" description="Sulfatase-modifying factor enzyme-like" evidence="2">
    <location>
        <begin position="44"/>
        <end position="241"/>
    </location>
</feature>
<dbReference type="OrthoDB" id="9768004at2"/>
<dbReference type="Gene3D" id="3.90.1580.10">
    <property type="entry name" value="paralog of FGE (formylglycine-generating enzyme)"/>
    <property type="match status" value="1"/>
</dbReference>
<dbReference type="SUPFAM" id="SSF56436">
    <property type="entry name" value="C-type lectin-like"/>
    <property type="match status" value="1"/>
</dbReference>
<dbReference type="RefSeq" id="WP_101268617.1">
    <property type="nucleotide sequence ID" value="NZ_NWTK01000011.1"/>
</dbReference>